<keyword evidence="6 10" id="KW-1133">Transmembrane helix</keyword>
<keyword evidence="3" id="KW-1003">Cell membrane</keyword>
<dbReference type="Pfam" id="PF01569">
    <property type="entry name" value="PAP2"/>
    <property type="match status" value="1"/>
</dbReference>
<evidence type="ECO:0000256" key="2">
    <source>
        <dbReference type="ARBA" id="ARBA00012374"/>
    </source>
</evidence>
<evidence type="ECO:0000256" key="1">
    <source>
        <dbReference type="ARBA" id="ARBA00004651"/>
    </source>
</evidence>
<accession>A0ABR8LME4</accession>
<evidence type="ECO:0000256" key="8">
    <source>
        <dbReference type="ARBA" id="ARBA00032707"/>
    </source>
</evidence>
<dbReference type="SUPFAM" id="SSF48317">
    <property type="entry name" value="Acid phosphatase/Vanadium-dependent haloperoxidase"/>
    <property type="match status" value="1"/>
</dbReference>
<feature type="transmembrane region" description="Helical" evidence="10">
    <location>
        <begin position="112"/>
        <end position="133"/>
    </location>
</feature>
<dbReference type="Proteomes" id="UP000624419">
    <property type="component" value="Unassembled WGS sequence"/>
</dbReference>
<dbReference type="PANTHER" id="PTHR14969">
    <property type="entry name" value="SPHINGOSINE-1-PHOSPHATE PHOSPHOHYDROLASE"/>
    <property type="match status" value="1"/>
</dbReference>
<keyword evidence="5" id="KW-0378">Hydrolase</keyword>
<feature type="transmembrane region" description="Helical" evidence="10">
    <location>
        <begin position="29"/>
        <end position="52"/>
    </location>
</feature>
<feature type="domain" description="Phosphatidic acid phosphatase type 2/haloperoxidase" evidence="11">
    <location>
        <begin position="58"/>
        <end position="168"/>
    </location>
</feature>
<keyword evidence="4 10" id="KW-0812">Transmembrane</keyword>
<evidence type="ECO:0000256" key="3">
    <source>
        <dbReference type="ARBA" id="ARBA00022475"/>
    </source>
</evidence>
<dbReference type="RefSeq" id="WP_191025469.1">
    <property type="nucleotide sequence ID" value="NZ_JABBXD010000006.1"/>
</dbReference>
<protein>
    <recommendedName>
        <fullName evidence="2">undecaprenyl-diphosphate phosphatase</fullName>
        <ecNumber evidence="2">3.6.1.27</ecNumber>
    </recommendedName>
    <alternativeName>
        <fullName evidence="8">Undecaprenyl pyrophosphate phosphatase</fullName>
    </alternativeName>
</protein>
<proteinExistence type="predicted"/>
<keyword evidence="7 10" id="KW-0472">Membrane</keyword>
<dbReference type="Gene3D" id="1.20.144.10">
    <property type="entry name" value="Phosphatidic acid phosphatase type 2/haloperoxidase"/>
    <property type="match status" value="1"/>
</dbReference>
<dbReference type="EC" id="3.6.1.27" evidence="2"/>
<gene>
    <name evidence="12" type="ORF">HHX48_12190</name>
</gene>
<comment type="catalytic activity">
    <reaction evidence="9">
        <text>di-trans,octa-cis-undecaprenyl diphosphate + H2O = di-trans,octa-cis-undecaprenyl phosphate + phosphate + H(+)</text>
        <dbReference type="Rhea" id="RHEA:28094"/>
        <dbReference type="ChEBI" id="CHEBI:15377"/>
        <dbReference type="ChEBI" id="CHEBI:15378"/>
        <dbReference type="ChEBI" id="CHEBI:43474"/>
        <dbReference type="ChEBI" id="CHEBI:58405"/>
        <dbReference type="ChEBI" id="CHEBI:60392"/>
        <dbReference type="EC" id="3.6.1.27"/>
    </reaction>
</comment>
<dbReference type="InterPro" id="IPR001011">
    <property type="entry name" value="Acid_Pase_classA_bac"/>
</dbReference>
<reference evidence="12 13" key="1">
    <citation type="submission" date="2020-04" db="EMBL/GenBank/DDBJ databases">
        <title>Salinimonas sp. HHU 13199.</title>
        <authorList>
            <person name="Cui X."/>
            <person name="Zhang D."/>
        </authorList>
    </citation>
    <scope>NUCLEOTIDE SEQUENCE [LARGE SCALE GENOMIC DNA]</scope>
    <source>
        <strain evidence="12 13">HHU 13199</strain>
    </source>
</reference>
<evidence type="ECO:0000256" key="9">
    <source>
        <dbReference type="ARBA" id="ARBA00047594"/>
    </source>
</evidence>
<dbReference type="InterPro" id="IPR000326">
    <property type="entry name" value="PAP2/HPO"/>
</dbReference>
<dbReference type="InterPro" id="IPR036938">
    <property type="entry name" value="PAP2/HPO_sf"/>
</dbReference>
<evidence type="ECO:0000256" key="5">
    <source>
        <dbReference type="ARBA" id="ARBA00022801"/>
    </source>
</evidence>
<evidence type="ECO:0000313" key="13">
    <source>
        <dbReference type="Proteomes" id="UP000624419"/>
    </source>
</evidence>
<evidence type="ECO:0000256" key="4">
    <source>
        <dbReference type="ARBA" id="ARBA00022692"/>
    </source>
</evidence>
<comment type="caution">
    <text evidence="12">The sequence shown here is derived from an EMBL/GenBank/DDBJ whole genome shotgun (WGS) entry which is preliminary data.</text>
</comment>
<feature type="transmembrane region" description="Helical" evidence="10">
    <location>
        <begin position="153"/>
        <end position="171"/>
    </location>
</feature>
<evidence type="ECO:0000259" key="11">
    <source>
        <dbReference type="SMART" id="SM00014"/>
    </source>
</evidence>
<evidence type="ECO:0000313" key="12">
    <source>
        <dbReference type="EMBL" id="MBD3586498.1"/>
    </source>
</evidence>
<dbReference type="CDD" id="cd01610">
    <property type="entry name" value="PAP2_like"/>
    <property type="match status" value="1"/>
</dbReference>
<evidence type="ECO:0000256" key="7">
    <source>
        <dbReference type="ARBA" id="ARBA00023136"/>
    </source>
</evidence>
<dbReference type="PANTHER" id="PTHR14969:SF62">
    <property type="entry name" value="DECAPRENYLPHOSPHORYL-5-PHOSPHORIBOSE PHOSPHATASE RV3807C-RELATED"/>
    <property type="match status" value="1"/>
</dbReference>
<dbReference type="EMBL" id="JABBXD010000006">
    <property type="protein sequence ID" value="MBD3586498.1"/>
    <property type="molecule type" value="Genomic_DNA"/>
</dbReference>
<dbReference type="PRINTS" id="PR00483">
    <property type="entry name" value="BACPHPHTASE"/>
</dbReference>
<evidence type="ECO:0000256" key="10">
    <source>
        <dbReference type="SAM" id="Phobius"/>
    </source>
</evidence>
<organism evidence="12 13">
    <name type="scientific">Salinimonas profundi</name>
    <dbReference type="NCBI Taxonomy" id="2729140"/>
    <lineage>
        <taxon>Bacteria</taxon>
        <taxon>Pseudomonadati</taxon>
        <taxon>Pseudomonadota</taxon>
        <taxon>Gammaproteobacteria</taxon>
        <taxon>Alteromonadales</taxon>
        <taxon>Alteromonadaceae</taxon>
        <taxon>Alteromonas/Salinimonas group</taxon>
        <taxon>Salinimonas</taxon>
    </lineage>
</organism>
<evidence type="ECO:0000256" key="6">
    <source>
        <dbReference type="ARBA" id="ARBA00022989"/>
    </source>
</evidence>
<feature type="transmembrane region" description="Helical" evidence="10">
    <location>
        <begin position="58"/>
        <end position="77"/>
    </location>
</feature>
<sequence length="172" mass="19585">MRLKSLGKYDTELFYRLNRLTAERQCRHVLWMSRTGDGYLYLIIGILLWAFEREHGELFLYTALMAYALELPVYLVLKNMVKRPRPCDLLSNMFVHITPSDKFSLPSGHTAAAWLMACIVGYFYPDFAVLAYSWALLIGMSRILLGVHYPSDVLAGMALGLTIASLSIWLLG</sequence>
<keyword evidence="13" id="KW-1185">Reference proteome</keyword>
<name>A0ABR8LME4_9ALTE</name>
<comment type="subcellular location">
    <subcellularLocation>
        <location evidence="1">Cell membrane</location>
        <topology evidence="1">Multi-pass membrane protein</topology>
    </subcellularLocation>
</comment>
<dbReference type="SMART" id="SM00014">
    <property type="entry name" value="acidPPc"/>
    <property type="match status" value="1"/>
</dbReference>